<dbReference type="AlphaFoldDB" id="A0A1Y2LGH4"/>
<dbReference type="InterPro" id="IPR018678">
    <property type="entry name" value="DUF2160_TM"/>
</dbReference>
<keyword evidence="1" id="KW-1133">Transmembrane helix</keyword>
<sequence>MSEHRNGFLPINTNTFDRVFIAVVLFVALALLWMRFIEPFAPLWIATVISLVIGQWIVRKG</sequence>
<evidence type="ECO:0000313" key="3">
    <source>
        <dbReference type="Proteomes" id="UP000193396"/>
    </source>
</evidence>
<dbReference type="Pfam" id="PF09928">
    <property type="entry name" value="DUF2160"/>
    <property type="match status" value="1"/>
</dbReference>
<feature type="transmembrane region" description="Helical" evidence="1">
    <location>
        <begin position="40"/>
        <end position="58"/>
    </location>
</feature>
<dbReference type="RefSeq" id="WP_085615916.1">
    <property type="nucleotide sequence ID" value="NZ_CAXBPE010000007.1"/>
</dbReference>
<keyword evidence="1" id="KW-0812">Transmembrane</keyword>
<dbReference type="EMBL" id="JFKB01000002">
    <property type="protein sequence ID" value="OSQ49432.1"/>
    <property type="molecule type" value="Genomic_DNA"/>
</dbReference>
<reference evidence="2 3" key="1">
    <citation type="submission" date="2014-03" db="EMBL/GenBank/DDBJ databases">
        <title>The draft genome sequence of Thalassospira alkalitolerans JCM 18968.</title>
        <authorList>
            <person name="Lai Q."/>
            <person name="Shao Z."/>
        </authorList>
    </citation>
    <scope>NUCLEOTIDE SEQUENCE [LARGE SCALE GENOMIC DNA]</scope>
    <source>
        <strain evidence="2 3">JCM 18968</strain>
    </source>
</reference>
<keyword evidence="1" id="KW-0472">Membrane</keyword>
<organism evidence="2 3">
    <name type="scientific">Thalassospira alkalitolerans</name>
    <dbReference type="NCBI Taxonomy" id="1293890"/>
    <lineage>
        <taxon>Bacteria</taxon>
        <taxon>Pseudomonadati</taxon>
        <taxon>Pseudomonadota</taxon>
        <taxon>Alphaproteobacteria</taxon>
        <taxon>Rhodospirillales</taxon>
        <taxon>Thalassospiraceae</taxon>
        <taxon>Thalassospira</taxon>
    </lineage>
</organism>
<dbReference type="STRING" id="1293890.TALK_03445"/>
<dbReference type="Proteomes" id="UP000193396">
    <property type="component" value="Unassembled WGS sequence"/>
</dbReference>
<evidence type="ECO:0000256" key="1">
    <source>
        <dbReference type="SAM" id="Phobius"/>
    </source>
</evidence>
<protein>
    <submittedName>
        <fullName evidence="2">Membrane protein</fullName>
    </submittedName>
</protein>
<name>A0A1Y2LGH4_9PROT</name>
<evidence type="ECO:0000313" key="2">
    <source>
        <dbReference type="EMBL" id="OSQ49432.1"/>
    </source>
</evidence>
<gene>
    <name evidence="2" type="ORF">TALK_03445</name>
</gene>
<feature type="transmembrane region" description="Helical" evidence="1">
    <location>
        <begin position="15"/>
        <end position="34"/>
    </location>
</feature>
<comment type="caution">
    <text evidence="2">The sequence shown here is derived from an EMBL/GenBank/DDBJ whole genome shotgun (WGS) entry which is preliminary data.</text>
</comment>
<proteinExistence type="predicted"/>
<keyword evidence="3" id="KW-1185">Reference proteome</keyword>
<accession>A0A1Y2LGH4</accession>